<sequence>MFWPNIFLSLRGLSRVQARELDEAISKHTRRSRTFQRKDIYGPKFVSYTELIELYWLTTV</sequence>
<name>X1KP06_9ZZZZ</name>
<accession>X1KP06</accession>
<dbReference type="EMBL" id="BARV01001368">
    <property type="protein sequence ID" value="GAH95360.1"/>
    <property type="molecule type" value="Genomic_DNA"/>
</dbReference>
<reference evidence="1" key="1">
    <citation type="journal article" date="2014" name="Front. Microbiol.">
        <title>High frequency of phylogenetically diverse reductive dehalogenase-homologous genes in deep subseafloor sedimentary metagenomes.</title>
        <authorList>
            <person name="Kawai M."/>
            <person name="Futagami T."/>
            <person name="Toyoda A."/>
            <person name="Takaki Y."/>
            <person name="Nishi S."/>
            <person name="Hori S."/>
            <person name="Arai W."/>
            <person name="Tsubouchi T."/>
            <person name="Morono Y."/>
            <person name="Uchiyama I."/>
            <person name="Ito T."/>
            <person name="Fujiyama A."/>
            <person name="Inagaki F."/>
            <person name="Takami H."/>
        </authorList>
    </citation>
    <scope>NUCLEOTIDE SEQUENCE</scope>
    <source>
        <strain evidence="1">Expedition CK06-06</strain>
    </source>
</reference>
<organism evidence="1">
    <name type="scientific">marine sediment metagenome</name>
    <dbReference type="NCBI Taxonomy" id="412755"/>
    <lineage>
        <taxon>unclassified sequences</taxon>
        <taxon>metagenomes</taxon>
        <taxon>ecological metagenomes</taxon>
    </lineage>
</organism>
<protein>
    <submittedName>
        <fullName evidence="1">Uncharacterized protein</fullName>
    </submittedName>
</protein>
<gene>
    <name evidence="1" type="ORF">S06H3_04021</name>
</gene>
<dbReference type="AlphaFoldDB" id="X1KP06"/>
<evidence type="ECO:0000313" key="1">
    <source>
        <dbReference type="EMBL" id="GAH95360.1"/>
    </source>
</evidence>
<comment type="caution">
    <text evidence="1">The sequence shown here is derived from an EMBL/GenBank/DDBJ whole genome shotgun (WGS) entry which is preliminary data.</text>
</comment>
<proteinExistence type="predicted"/>